<evidence type="ECO:0000259" key="2">
    <source>
        <dbReference type="Pfam" id="PF05036"/>
    </source>
</evidence>
<feature type="compositionally biased region" description="Acidic residues" evidence="1">
    <location>
        <begin position="223"/>
        <end position="233"/>
    </location>
</feature>
<dbReference type="InterPro" id="IPR007730">
    <property type="entry name" value="SPOR-like_dom"/>
</dbReference>
<evidence type="ECO:0000256" key="1">
    <source>
        <dbReference type="SAM" id="MobiDB-lite"/>
    </source>
</evidence>
<reference evidence="3" key="1">
    <citation type="submission" date="2020-10" db="EMBL/GenBank/DDBJ databases">
        <authorList>
            <person name="Gilroy R."/>
        </authorList>
    </citation>
    <scope>NUCLEOTIDE SEQUENCE</scope>
    <source>
        <strain evidence="3">10532</strain>
    </source>
</reference>
<dbReference type="InterPro" id="IPR036680">
    <property type="entry name" value="SPOR-like_sf"/>
</dbReference>
<dbReference type="AlphaFoldDB" id="A0A9D9N345"/>
<feature type="region of interest" description="Disordered" evidence="1">
    <location>
        <begin position="213"/>
        <end position="247"/>
    </location>
</feature>
<comment type="caution">
    <text evidence="3">The sequence shown here is derived from an EMBL/GenBank/DDBJ whole genome shotgun (WGS) entry which is preliminary data.</text>
</comment>
<sequence>MKKTIALIISIFILSFIHGASVWEGAAGIASNSDFPTQGNYILSNAFPKHTVVEITNLENGITIQAEVTGPLGTSGVLAAVSPEAAKNLSLRSGSVSRVRVRIPFTSAENLVFDNSFQNNDPDVNPQAAIAFDKARYGEAEVSEDEEWLGYVPEQVFTDEMVAQEDSGEGTQGVGPEENIVPEEVITASEEAIENKKAMEMDSVAEETVIDDAVAESTGSDESSTEESGETEIEAAKGSTEIRDEKTESVEVVLIPPEEIETEDEDEIIVLSDDSLVPETPVTSELPDAEKVADDVIISDEPELVVSFDDSQIEINRENQPVLPDSEVVAETDIDSDFIAKEEDIIIPETPVIADESTVKGNIDEYVSETPDTLEKGIYIQIAALQDSKTLDEVCGKYGEDYPIKLVELQNNGKNLVRVLIGPVNRDEYGAVLERFKSFGFKDAFVSRN</sequence>
<protein>
    <submittedName>
        <fullName evidence="3">SPOR domain-containing protein</fullName>
    </submittedName>
</protein>
<dbReference type="GO" id="GO:0042834">
    <property type="term" value="F:peptidoglycan binding"/>
    <property type="evidence" value="ECO:0007669"/>
    <property type="project" value="InterPro"/>
</dbReference>
<accession>A0A9D9N345</accession>
<reference evidence="3" key="2">
    <citation type="journal article" date="2021" name="PeerJ">
        <title>Extensive microbial diversity within the chicken gut microbiome revealed by metagenomics and culture.</title>
        <authorList>
            <person name="Gilroy R."/>
            <person name="Ravi A."/>
            <person name="Getino M."/>
            <person name="Pursley I."/>
            <person name="Horton D.L."/>
            <person name="Alikhan N.F."/>
            <person name="Baker D."/>
            <person name="Gharbi K."/>
            <person name="Hall N."/>
            <person name="Watson M."/>
            <person name="Adriaenssens E.M."/>
            <person name="Foster-Nyarko E."/>
            <person name="Jarju S."/>
            <person name="Secka A."/>
            <person name="Antonio M."/>
            <person name="Oren A."/>
            <person name="Chaudhuri R.R."/>
            <person name="La Ragione R."/>
            <person name="Hildebrand F."/>
            <person name="Pallen M.J."/>
        </authorList>
    </citation>
    <scope>NUCLEOTIDE SEQUENCE</scope>
    <source>
        <strain evidence="3">10532</strain>
    </source>
</reference>
<evidence type="ECO:0000313" key="3">
    <source>
        <dbReference type="EMBL" id="MBO8458614.1"/>
    </source>
</evidence>
<dbReference type="SUPFAM" id="SSF110997">
    <property type="entry name" value="Sporulation related repeat"/>
    <property type="match status" value="1"/>
</dbReference>
<evidence type="ECO:0000313" key="4">
    <source>
        <dbReference type="Proteomes" id="UP000823638"/>
    </source>
</evidence>
<dbReference type="Pfam" id="PF05036">
    <property type="entry name" value="SPOR"/>
    <property type="match status" value="1"/>
</dbReference>
<gene>
    <name evidence="3" type="ORF">IAA81_10405</name>
</gene>
<dbReference type="Proteomes" id="UP000823638">
    <property type="component" value="Unassembled WGS sequence"/>
</dbReference>
<feature type="domain" description="SPOR" evidence="2">
    <location>
        <begin position="376"/>
        <end position="446"/>
    </location>
</feature>
<proteinExistence type="predicted"/>
<organism evidence="3 4">
    <name type="scientific">Candidatus Gallitreponema excrementavium</name>
    <dbReference type="NCBI Taxonomy" id="2840840"/>
    <lineage>
        <taxon>Bacteria</taxon>
        <taxon>Pseudomonadati</taxon>
        <taxon>Spirochaetota</taxon>
        <taxon>Spirochaetia</taxon>
        <taxon>Spirochaetales</taxon>
        <taxon>Candidatus Gallitreponema</taxon>
    </lineage>
</organism>
<dbReference type="EMBL" id="JADIMM010000117">
    <property type="protein sequence ID" value="MBO8458614.1"/>
    <property type="molecule type" value="Genomic_DNA"/>
</dbReference>
<name>A0A9D9N345_9SPIR</name>